<proteinExistence type="predicted"/>
<sequence>MTMTDLSLAGHAGAFALTPEAKQLIIDYLDRARESTSADPNGDETVRDIETAIGDRLYTVLSGGDEIDKAAVTGILNEFGALDAHDGGHVNRKAPLLCRIEEGKQISGLCLGLATRTDLRVDWVRSIAVIFGLLTGGLLVVAYLVALLFAPRVQTVSEYQHAIRVSNRSRNAADWPSASEK</sequence>
<dbReference type="EMBL" id="SMZX01000001">
    <property type="protein sequence ID" value="TDL45961.1"/>
    <property type="molecule type" value="Genomic_DNA"/>
</dbReference>
<evidence type="ECO:0000313" key="4">
    <source>
        <dbReference type="Proteomes" id="UP000295633"/>
    </source>
</evidence>
<dbReference type="AlphaFoldDB" id="A0A4R5YMP8"/>
<protein>
    <submittedName>
        <fullName evidence="3">PspC domain-containing protein</fullName>
    </submittedName>
</protein>
<feature type="domain" description="Phage shock protein PspC N-terminal" evidence="2">
    <location>
        <begin position="97"/>
        <end position="151"/>
    </location>
</feature>
<keyword evidence="1" id="KW-0812">Transmembrane</keyword>
<organism evidence="3 4">
    <name type="scientific">Microbacterium oleivorans</name>
    <dbReference type="NCBI Taxonomy" id="273677"/>
    <lineage>
        <taxon>Bacteria</taxon>
        <taxon>Bacillati</taxon>
        <taxon>Actinomycetota</taxon>
        <taxon>Actinomycetes</taxon>
        <taxon>Micrococcales</taxon>
        <taxon>Microbacteriaceae</taxon>
        <taxon>Microbacterium</taxon>
    </lineage>
</organism>
<keyword evidence="1" id="KW-0472">Membrane</keyword>
<evidence type="ECO:0000313" key="3">
    <source>
        <dbReference type="EMBL" id="TDL45961.1"/>
    </source>
</evidence>
<gene>
    <name evidence="3" type="ORF">E2R54_05870</name>
</gene>
<feature type="transmembrane region" description="Helical" evidence="1">
    <location>
        <begin position="127"/>
        <end position="150"/>
    </location>
</feature>
<dbReference type="InterPro" id="IPR007168">
    <property type="entry name" value="Phageshock_PspC_N"/>
</dbReference>
<comment type="caution">
    <text evidence="3">The sequence shown here is derived from an EMBL/GenBank/DDBJ whole genome shotgun (WGS) entry which is preliminary data.</text>
</comment>
<dbReference type="Pfam" id="PF04024">
    <property type="entry name" value="PspC"/>
    <property type="match status" value="1"/>
</dbReference>
<dbReference type="Proteomes" id="UP000295633">
    <property type="component" value="Unassembled WGS sequence"/>
</dbReference>
<evidence type="ECO:0000256" key="1">
    <source>
        <dbReference type="SAM" id="Phobius"/>
    </source>
</evidence>
<evidence type="ECO:0000259" key="2">
    <source>
        <dbReference type="Pfam" id="PF04024"/>
    </source>
</evidence>
<name>A0A4R5YMP8_9MICO</name>
<accession>A0A4R5YMP8</accession>
<reference evidence="3 4" key="1">
    <citation type="submission" date="2019-03" db="EMBL/GenBank/DDBJ databases">
        <title>Genome Sequencing and Assembly of Various Microbes Isolated from Partially Reclaimed Soil and Acid Mine Drainage (AMD) Site.</title>
        <authorList>
            <person name="Steinbock B."/>
            <person name="Bechtold R."/>
            <person name="Sevigny J.L."/>
            <person name="Thomas D."/>
            <person name="Cuthill L.R."/>
            <person name="Aveiro Johannsen E.J."/>
            <person name="Thomas K."/>
            <person name="Ghosh A."/>
        </authorList>
    </citation>
    <scope>NUCLEOTIDE SEQUENCE [LARGE SCALE GENOMIC DNA]</scope>
    <source>
        <strain evidence="3 4">F-B2</strain>
    </source>
</reference>
<keyword evidence="1" id="KW-1133">Transmembrane helix</keyword>